<proteinExistence type="predicted"/>
<dbReference type="EMBL" id="SBHS01000010">
    <property type="protein sequence ID" value="TWU74610.1"/>
    <property type="molecule type" value="Genomic_DNA"/>
</dbReference>
<sequence length="321" mass="37033">MNHFTACNNEPRIPYLPLELILDIVEYFRPEIMITVLPPTHEITKTLLATRLICKAVNSKATQILLQHAMYISSDKKAEILAAHLRVNQLSEEPGIPQSFQSLFTNFSFTKNLVLDLFPYYNYNFTLPQHRALKTIFQSNMRQENTGYTILGYPGRSRIVPPNDASQTALAVYSILRAVRKSLRSLVISIPLWILPYDAVNIIRKGFECLQNLRECCSVQDKFTLILPTELQLPAMPGYWMKLRRLQLYRPKIGRSELWKSLAEIPSLRTVVFAHPDGEAGDFNLKQYWLDAVDAVNRGTSDRPPKFRFRSREMNIILVDF</sequence>
<dbReference type="AlphaFoldDB" id="A0A5C6GAN7"/>
<evidence type="ECO:0000313" key="1">
    <source>
        <dbReference type="EMBL" id="TWU74610.1"/>
    </source>
</evidence>
<comment type="caution">
    <text evidence="1">The sequence shown here is derived from an EMBL/GenBank/DDBJ whole genome shotgun (WGS) entry which is preliminary data.</text>
</comment>
<name>A0A5C6GAN7_METRR</name>
<protein>
    <submittedName>
        <fullName evidence="1">Uncharacterized protein</fullName>
    </submittedName>
</protein>
<gene>
    <name evidence="1" type="ORF">ED733_001338</name>
</gene>
<organism evidence="1 2">
    <name type="scientific">Metarhizium rileyi (strain RCEF 4871)</name>
    <name type="common">Nomuraea rileyi</name>
    <dbReference type="NCBI Taxonomy" id="1649241"/>
    <lineage>
        <taxon>Eukaryota</taxon>
        <taxon>Fungi</taxon>
        <taxon>Dikarya</taxon>
        <taxon>Ascomycota</taxon>
        <taxon>Pezizomycotina</taxon>
        <taxon>Sordariomycetes</taxon>
        <taxon>Hypocreomycetidae</taxon>
        <taxon>Hypocreales</taxon>
        <taxon>Clavicipitaceae</taxon>
        <taxon>Metarhizium</taxon>
    </lineage>
</organism>
<accession>A0A5C6GAN7</accession>
<evidence type="ECO:0000313" key="2">
    <source>
        <dbReference type="Proteomes" id="UP000317257"/>
    </source>
</evidence>
<dbReference type="Proteomes" id="UP000317257">
    <property type="component" value="Unassembled WGS sequence"/>
</dbReference>
<reference evidence="2" key="1">
    <citation type="submission" date="2018-12" db="EMBL/GenBank/DDBJ databases">
        <title>The complete genome of Metarhizium rileyi, a key fungal pathogen of Lepidoptera.</title>
        <authorList>
            <person name="Binneck E."/>
            <person name="Lastra C.C.L."/>
            <person name="Sosa-Gomez D.R."/>
        </authorList>
    </citation>
    <scope>NUCLEOTIDE SEQUENCE [LARGE SCALE GENOMIC DNA]</scope>
    <source>
        <strain evidence="2">Cep018-CH2</strain>
    </source>
</reference>